<proteinExistence type="predicted"/>
<gene>
    <name evidence="2" type="ORF">POM88_012587</name>
</gene>
<dbReference type="InterPro" id="IPR003871">
    <property type="entry name" value="RFA1B/D_OB_1st"/>
</dbReference>
<dbReference type="Gene3D" id="2.40.50.140">
    <property type="entry name" value="Nucleic acid-binding proteins"/>
    <property type="match status" value="2"/>
</dbReference>
<evidence type="ECO:0000259" key="1">
    <source>
        <dbReference type="Pfam" id="PF02721"/>
    </source>
</evidence>
<name>A0AAD8IXN9_9APIA</name>
<sequence>MERFDSLRALNNSKFDWKIKARVIRIWDSYSVKEDNKFKGKNLLLLDDKHCRIHAFIWPNNVQHFGDKFVEGKVYIIKNFEVKKYFEDLIGEVKKLEPLDNFVNRKNKEQYSLRFELSDGSSFAKISFWDEFAISLDAALKKVEEKPVILIVASGRLTEFKEELYISNVAATRFFVNYSHHSVIQMRHRSVNKLYLVRINDFSSVLLLKIPAEVLQLFCKIGRIEVKFP</sequence>
<dbReference type="Pfam" id="PF02721">
    <property type="entry name" value="DUF223"/>
    <property type="match status" value="1"/>
</dbReference>
<organism evidence="2 3">
    <name type="scientific">Heracleum sosnowskyi</name>
    <dbReference type="NCBI Taxonomy" id="360622"/>
    <lineage>
        <taxon>Eukaryota</taxon>
        <taxon>Viridiplantae</taxon>
        <taxon>Streptophyta</taxon>
        <taxon>Embryophyta</taxon>
        <taxon>Tracheophyta</taxon>
        <taxon>Spermatophyta</taxon>
        <taxon>Magnoliopsida</taxon>
        <taxon>eudicotyledons</taxon>
        <taxon>Gunneridae</taxon>
        <taxon>Pentapetalae</taxon>
        <taxon>asterids</taxon>
        <taxon>campanulids</taxon>
        <taxon>Apiales</taxon>
        <taxon>Apiaceae</taxon>
        <taxon>Apioideae</taxon>
        <taxon>apioid superclade</taxon>
        <taxon>Tordylieae</taxon>
        <taxon>Tordyliinae</taxon>
        <taxon>Heracleum</taxon>
    </lineage>
</organism>
<evidence type="ECO:0000313" key="2">
    <source>
        <dbReference type="EMBL" id="KAK1393531.1"/>
    </source>
</evidence>
<accession>A0AAD8IXN9</accession>
<evidence type="ECO:0000313" key="3">
    <source>
        <dbReference type="Proteomes" id="UP001237642"/>
    </source>
</evidence>
<dbReference type="PANTHER" id="PTHR47165:SF4">
    <property type="entry name" value="OS03G0429900 PROTEIN"/>
    <property type="match status" value="1"/>
</dbReference>
<dbReference type="CDD" id="cd04480">
    <property type="entry name" value="RPA1_DBD_A_like"/>
    <property type="match status" value="1"/>
</dbReference>
<feature type="domain" description="Replication protein A 70 kDa DNA-binding subunit B/D first OB fold" evidence="1">
    <location>
        <begin position="4"/>
        <end position="87"/>
    </location>
</feature>
<dbReference type="AlphaFoldDB" id="A0AAD8IXN9"/>
<dbReference type="SUPFAM" id="SSF50249">
    <property type="entry name" value="Nucleic acid-binding proteins"/>
    <property type="match status" value="2"/>
</dbReference>
<dbReference type="PANTHER" id="PTHR47165">
    <property type="entry name" value="OS03G0429900 PROTEIN"/>
    <property type="match status" value="1"/>
</dbReference>
<protein>
    <recommendedName>
        <fullName evidence="1">Replication protein A 70 kDa DNA-binding subunit B/D first OB fold domain-containing protein</fullName>
    </recommendedName>
</protein>
<dbReference type="Proteomes" id="UP001237642">
    <property type="component" value="Unassembled WGS sequence"/>
</dbReference>
<reference evidence="2" key="1">
    <citation type="submission" date="2023-02" db="EMBL/GenBank/DDBJ databases">
        <title>Genome of toxic invasive species Heracleum sosnowskyi carries increased number of genes despite the absence of recent whole-genome duplications.</title>
        <authorList>
            <person name="Schelkunov M."/>
            <person name="Shtratnikova V."/>
            <person name="Makarenko M."/>
            <person name="Klepikova A."/>
            <person name="Omelchenko D."/>
            <person name="Novikova G."/>
            <person name="Obukhova E."/>
            <person name="Bogdanov V."/>
            <person name="Penin A."/>
            <person name="Logacheva M."/>
        </authorList>
    </citation>
    <scope>NUCLEOTIDE SEQUENCE</scope>
    <source>
        <strain evidence="2">Hsosn_3</strain>
        <tissue evidence="2">Leaf</tissue>
    </source>
</reference>
<comment type="caution">
    <text evidence="2">The sequence shown here is derived from an EMBL/GenBank/DDBJ whole genome shotgun (WGS) entry which is preliminary data.</text>
</comment>
<reference evidence="2" key="2">
    <citation type="submission" date="2023-05" db="EMBL/GenBank/DDBJ databases">
        <authorList>
            <person name="Schelkunov M.I."/>
        </authorList>
    </citation>
    <scope>NUCLEOTIDE SEQUENCE</scope>
    <source>
        <strain evidence="2">Hsosn_3</strain>
        <tissue evidence="2">Leaf</tissue>
    </source>
</reference>
<dbReference type="InterPro" id="IPR012340">
    <property type="entry name" value="NA-bd_OB-fold"/>
</dbReference>
<dbReference type="EMBL" id="JAUIZM010000003">
    <property type="protein sequence ID" value="KAK1393531.1"/>
    <property type="molecule type" value="Genomic_DNA"/>
</dbReference>
<keyword evidence="3" id="KW-1185">Reference proteome</keyword>